<protein>
    <submittedName>
        <fullName evidence="1">Uncharacterized protein</fullName>
    </submittedName>
</protein>
<dbReference type="EMBL" id="CM055107">
    <property type="protein sequence ID" value="KAJ7528224.1"/>
    <property type="molecule type" value="Genomic_DNA"/>
</dbReference>
<proteinExistence type="predicted"/>
<reference evidence="2" key="1">
    <citation type="journal article" date="2024" name="Proc. Natl. Acad. Sci. U.S.A.">
        <title>Extraordinary preservation of gene collinearity over three hundred million years revealed in homosporous lycophytes.</title>
        <authorList>
            <person name="Li C."/>
            <person name="Wickell D."/>
            <person name="Kuo L.Y."/>
            <person name="Chen X."/>
            <person name="Nie B."/>
            <person name="Liao X."/>
            <person name="Peng D."/>
            <person name="Ji J."/>
            <person name="Jenkins J."/>
            <person name="Williams M."/>
            <person name="Shu S."/>
            <person name="Plott C."/>
            <person name="Barry K."/>
            <person name="Rajasekar S."/>
            <person name="Grimwood J."/>
            <person name="Han X."/>
            <person name="Sun S."/>
            <person name="Hou Z."/>
            <person name="He W."/>
            <person name="Dai G."/>
            <person name="Sun C."/>
            <person name="Schmutz J."/>
            <person name="Leebens-Mack J.H."/>
            <person name="Li F.W."/>
            <person name="Wang L."/>
        </authorList>
    </citation>
    <scope>NUCLEOTIDE SEQUENCE [LARGE SCALE GENOMIC DNA]</scope>
    <source>
        <strain evidence="2">cv. PW_Plant_1</strain>
    </source>
</reference>
<gene>
    <name evidence="1" type="ORF">O6H91_16G090300</name>
</gene>
<comment type="caution">
    <text evidence="1">The sequence shown here is derived from an EMBL/GenBank/DDBJ whole genome shotgun (WGS) entry which is preliminary data.</text>
</comment>
<sequence>MSASRYNLRSTCFEPCPSSQVSKETMDGNVTTLRSTLIQPADTVNRLPAVHESDPFLHNASEVERVASGLEKDASETNRSASKFGHDKTHALHAYGKVIHTNVLQDVLRSFRVCNNTPPPPVPLCHLVLNEAIRTVRKNVLDLEAKFETVGYIKELGSFLVSAKKVGEPKMVVSSVARGQ</sequence>
<evidence type="ECO:0000313" key="2">
    <source>
        <dbReference type="Proteomes" id="UP001162992"/>
    </source>
</evidence>
<organism evidence="1 2">
    <name type="scientific">Diphasiastrum complanatum</name>
    <name type="common">Issler's clubmoss</name>
    <name type="synonym">Lycopodium complanatum</name>
    <dbReference type="NCBI Taxonomy" id="34168"/>
    <lineage>
        <taxon>Eukaryota</taxon>
        <taxon>Viridiplantae</taxon>
        <taxon>Streptophyta</taxon>
        <taxon>Embryophyta</taxon>
        <taxon>Tracheophyta</taxon>
        <taxon>Lycopodiopsida</taxon>
        <taxon>Lycopodiales</taxon>
        <taxon>Lycopodiaceae</taxon>
        <taxon>Lycopodioideae</taxon>
        <taxon>Diphasiastrum</taxon>
    </lineage>
</organism>
<name>A0ACC2BEN6_DIPCM</name>
<keyword evidence="2" id="KW-1185">Reference proteome</keyword>
<dbReference type="Proteomes" id="UP001162992">
    <property type="component" value="Chromosome 16"/>
</dbReference>
<accession>A0ACC2BEN6</accession>
<evidence type="ECO:0000313" key="1">
    <source>
        <dbReference type="EMBL" id="KAJ7528224.1"/>
    </source>
</evidence>